<accession>A0A1M5P3B7</accession>
<dbReference type="SMART" id="SM00824">
    <property type="entry name" value="PKS_TE"/>
    <property type="match status" value="1"/>
</dbReference>
<dbReference type="InterPro" id="IPR001031">
    <property type="entry name" value="Thioesterase"/>
</dbReference>
<organism evidence="4 5">
    <name type="scientific">Streptoalloteichus hindustanus</name>
    <dbReference type="NCBI Taxonomy" id="2017"/>
    <lineage>
        <taxon>Bacteria</taxon>
        <taxon>Bacillati</taxon>
        <taxon>Actinomycetota</taxon>
        <taxon>Actinomycetes</taxon>
        <taxon>Pseudonocardiales</taxon>
        <taxon>Pseudonocardiaceae</taxon>
        <taxon>Streptoalloteichus</taxon>
    </lineage>
</organism>
<dbReference type="AlphaFoldDB" id="A0A1M5P3B7"/>
<dbReference type="GO" id="GO:0016787">
    <property type="term" value="F:hydrolase activity"/>
    <property type="evidence" value="ECO:0007669"/>
    <property type="project" value="UniProtKB-KW"/>
</dbReference>
<evidence type="ECO:0000313" key="5">
    <source>
        <dbReference type="Proteomes" id="UP000184501"/>
    </source>
</evidence>
<dbReference type="SUPFAM" id="SSF53474">
    <property type="entry name" value="alpha/beta-Hydrolases"/>
    <property type="match status" value="1"/>
</dbReference>
<name>A0A1M5P3B7_STRHI</name>
<evidence type="ECO:0000256" key="2">
    <source>
        <dbReference type="ARBA" id="ARBA00022801"/>
    </source>
</evidence>
<reference evidence="4 5" key="1">
    <citation type="submission" date="2016-11" db="EMBL/GenBank/DDBJ databases">
        <authorList>
            <person name="Jaros S."/>
            <person name="Januszkiewicz K."/>
            <person name="Wedrychowicz H."/>
        </authorList>
    </citation>
    <scope>NUCLEOTIDE SEQUENCE [LARGE SCALE GENOMIC DNA]</scope>
    <source>
        <strain evidence="4 5">DSM 44523</strain>
    </source>
</reference>
<proteinExistence type="inferred from homology"/>
<dbReference type="OrthoDB" id="4169718at2"/>
<dbReference type="InterPro" id="IPR029058">
    <property type="entry name" value="AB_hydrolase_fold"/>
</dbReference>
<dbReference type="GO" id="GO:0008610">
    <property type="term" value="P:lipid biosynthetic process"/>
    <property type="evidence" value="ECO:0007669"/>
    <property type="project" value="TreeGrafter"/>
</dbReference>
<dbReference type="Proteomes" id="UP000184501">
    <property type="component" value="Unassembled WGS sequence"/>
</dbReference>
<keyword evidence="2" id="KW-0378">Hydrolase</keyword>
<dbReference type="InterPro" id="IPR020802">
    <property type="entry name" value="TesA-like"/>
</dbReference>
<dbReference type="RefSeq" id="WP_143174496.1">
    <property type="nucleotide sequence ID" value="NZ_FQVN01000017.1"/>
</dbReference>
<evidence type="ECO:0000256" key="1">
    <source>
        <dbReference type="ARBA" id="ARBA00007169"/>
    </source>
</evidence>
<dbReference type="Pfam" id="PF00975">
    <property type="entry name" value="Thioesterase"/>
    <property type="match status" value="1"/>
</dbReference>
<dbReference type="Gene3D" id="3.40.50.1820">
    <property type="entry name" value="alpha/beta hydrolase"/>
    <property type="match status" value="1"/>
</dbReference>
<dbReference type="InterPro" id="IPR012223">
    <property type="entry name" value="TEII"/>
</dbReference>
<dbReference type="PANTHER" id="PTHR11487:SF0">
    <property type="entry name" value="S-ACYL FATTY ACID SYNTHASE THIOESTERASE, MEDIUM CHAIN"/>
    <property type="match status" value="1"/>
</dbReference>
<dbReference type="EMBL" id="FQVN01000017">
    <property type="protein sequence ID" value="SHG96215.1"/>
    <property type="molecule type" value="Genomic_DNA"/>
</dbReference>
<dbReference type="PANTHER" id="PTHR11487">
    <property type="entry name" value="THIOESTERASE"/>
    <property type="match status" value="1"/>
</dbReference>
<dbReference type="STRING" id="2017.SAMN05444320_11754"/>
<gene>
    <name evidence="4" type="ORF">SAMN05444320_11754</name>
</gene>
<sequence>MTMFVGGTGTPWLRRYRPVVRPRLRLVCLPHAGGTPALFRDWPRQLPGDVDVLAVCYPGRQDRVAEPCPDSMAELAEGVAGAVEPLLDLPVVLFGHSMGALVAYEVAARLEQGLGRAPAHLVLSAHAPPDRMPPRPPWEEGDAALLAAVRRIGGVPQEILDNPALRALVLPAVRADYHLLGAYRPAVLPTTSAPVTVLRGADDPMTSEADAAAWARLTTGGFTLRTFPGDHFYLVPGERDVLIAVRDLLARVPV</sequence>
<comment type="similarity">
    <text evidence="1">Belongs to the thioesterase family.</text>
</comment>
<evidence type="ECO:0000313" key="4">
    <source>
        <dbReference type="EMBL" id="SHG96215.1"/>
    </source>
</evidence>
<feature type="domain" description="Thioesterase TesA-like" evidence="3">
    <location>
        <begin position="27"/>
        <end position="249"/>
    </location>
</feature>
<keyword evidence="5" id="KW-1185">Reference proteome</keyword>
<protein>
    <submittedName>
        <fullName evidence="4">Pyochelin biosynthetic protein PchC</fullName>
    </submittedName>
</protein>
<evidence type="ECO:0000259" key="3">
    <source>
        <dbReference type="SMART" id="SM00824"/>
    </source>
</evidence>